<organism evidence="5 6">
    <name type="scientific">Skermanella stibiiresistens SB22</name>
    <dbReference type="NCBI Taxonomy" id="1385369"/>
    <lineage>
        <taxon>Bacteria</taxon>
        <taxon>Pseudomonadati</taxon>
        <taxon>Pseudomonadota</taxon>
        <taxon>Alphaproteobacteria</taxon>
        <taxon>Rhodospirillales</taxon>
        <taxon>Azospirillaceae</taxon>
        <taxon>Skermanella</taxon>
    </lineage>
</organism>
<dbReference type="GO" id="GO:0046872">
    <property type="term" value="F:metal ion binding"/>
    <property type="evidence" value="ECO:0007669"/>
    <property type="project" value="UniProtKB-KW"/>
</dbReference>
<dbReference type="RefSeq" id="WP_037457426.1">
    <property type="nucleotide sequence ID" value="NZ_AVFL01000019.1"/>
</dbReference>
<dbReference type="PANTHER" id="PTHR30502">
    <property type="entry name" value="2-KETO-3-DEOXY-L-RHAMNONATE ALDOLASE"/>
    <property type="match status" value="1"/>
</dbReference>
<comment type="similarity">
    <text evidence="1">Belongs to the HpcH/HpaI aldolase family.</text>
</comment>
<dbReference type="STRING" id="1385369.N825_13990"/>
<keyword evidence="3" id="KW-0456">Lyase</keyword>
<dbReference type="PATRIC" id="fig|1385369.3.peg.4678"/>
<dbReference type="InterPro" id="IPR050251">
    <property type="entry name" value="HpcH-HpaI_aldolase"/>
</dbReference>
<dbReference type="EMBL" id="AVFL01000019">
    <property type="protein sequence ID" value="EWY38315.1"/>
    <property type="molecule type" value="Genomic_DNA"/>
</dbReference>
<dbReference type="AlphaFoldDB" id="W9GWN9"/>
<evidence type="ECO:0000256" key="3">
    <source>
        <dbReference type="ARBA" id="ARBA00023239"/>
    </source>
</evidence>
<keyword evidence="6" id="KW-1185">Reference proteome</keyword>
<dbReference type="InterPro" id="IPR040442">
    <property type="entry name" value="Pyrv_kinase-like_dom_sf"/>
</dbReference>
<sequence>MKNVALWMSQPHYGYLEMTRLAGFRTLVIELEHGTFDLGTLDQFVAFAKASGLSVLAKVIAPTMESIQQALDFGADGVIVPHIRDAEHAREVTAAAKYPPLGTRSYAGGRIYGYTRPASDAFDTENRRTRCYAMIETAESLEDIERIVALDTVDGLFPGPSDLALARGRGAYAFTDADRTDLRRVTAAARNAGKPWIMPAWTPAERVFAQEEGAALMVVATQNMTIRQGIVSTVEALRKEAVIA</sequence>
<evidence type="ECO:0000256" key="2">
    <source>
        <dbReference type="ARBA" id="ARBA00022723"/>
    </source>
</evidence>
<dbReference type="Proteomes" id="UP000019486">
    <property type="component" value="Unassembled WGS sequence"/>
</dbReference>
<dbReference type="InterPro" id="IPR015813">
    <property type="entry name" value="Pyrv/PenolPyrv_kinase-like_dom"/>
</dbReference>
<accession>W9GWN9</accession>
<feature type="domain" description="HpcH/HpaI aldolase/citrate lyase" evidence="4">
    <location>
        <begin position="6"/>
        <end position="194"/>
    </location>
</feature>
<proteinExistence type="inferred from homology"/>
<comment type="caution">
    <text evidence="5">The sequence shown here is derived from an EMBL/GenBank/DDBJ whole genome shotgun (WGS) entry which is preliminary data.</text>
</comment>
<evidence type="ECO:0000313" key="6">
    <source>
        <dbReference type="Proteomes" id="UP000019486"/>
    </source>
</evidence>
<reference evidence="5 6" key="1">
    <citation type="submission" date="2013-08" db="EMBL/GenBank/DDBJ databases">
        <title>The genome sequence of Skermanella stibiiresistens.</title>
        <authorList>
            <person name="Zhu W."/>
            <person name="Wang G."/>
        </authorList>
    </citation>
    <scope>NUCLEOTIDE SEQUENCE [LARGE SCALE GENOMIC DNA]</scope>
    <source>
        <strain evidence="5 6">SB22</strain>
    </source>
</reference>
<dbReference type="SUPFAM" id="SSF51621">
    <property type="entry name" value="Phosphoenolpyruvate/pyruvate domain"/>
    <property type="match status" value="1"/>
</dbReference>
<dbReference type="GO" id="GO:0005737">
    <property type="term" value="C:cytoplasm"/>
    <property type="evidence" value="ECO:0007669"/>
    <property type="project" value="TreeGrafter"/>
</dbReference>
<evidence type="ECO:0000313" key="5">
    <source>
        <dbReference type="EMBL" id="EWY38315.1"/>
    </source>
</evidence>
<name>W9GWN9_9PROT</name>
<dbReference type="PANTHER" id="PTHR30502:SF0">
    <property type="entry name" value="PHOSPHOENOLPYRUVATE CARBOXYLASE FAMILY PROTEIN"/>
    <property type="match status" value="1"/>
</dbReference>
<keyword evidence="2" id="KW-0479">Metal-binding</keyword>
<evidence type="ECO:0000259" key="4">
    <source>
        <dbReference type="Pfam" id="PF03328"/>
    </source>
</evidence>
<dbReference type="GO" id="GO:0016832">
    <property type="term" value="F:aldehyde-lyase activity"/>
    <property type="evidence" value="ECO:0007669"/>
    <property type="project" value="TreeGrafter"/>
</dbReference>
<dbReference type="Gene3D" id="3.20.20.60">
    <property type="entry name" value="Phosphoenolpyruvate-binding domains"/>
    <property type="match status" value="1"/>
</dbReference>
<protein>
    <submittedName>
        <fullName evidence="5">Host specificity protein</fullName>
    </submittedName>
</protein>
<dbReference type="OrthoDB" id="9802624at2"/>
<gene>
    <name evidence="5" type="ORF">N825_13990</name>
</gene>
<evidence type="ECO:0000256" key="1">
    <source>
        <dbReference type="ARBA" id="ARBA00005568"/>
    </source>
</evidence>
<dbReference type="InterPro" id="IPR005000">
    <property type="entry name" value="Aldolase/citrate-lyase_domain"/>
</dbReference>
<dbReference type="Pfam" id="PF03328">
    <property type="entry name" value="HpcH_HpaI"/>
    <property type="match status" value="1"/>
</dbReference>